<dbReference type="PRINTS" id="PR00812">
    <property type="entry name" value="BCTERIALGSPF"/>
</dbReference>
<dbReference type="KEGG" id="tal:Thal_1259"/>
<name>D3SMB1_THEAH</name>
<feature type="transmembrane region" description="Helical" evidence="7">
    <location>
        <begin position="155"/>
        <end position="177"/>
    </location>
</feature>
<evidence type="ECO:0000256" key="3">
    <source>
        <dbReference type="ARBA" id="ARBA00022475"/>
    </source>
</evidence>
<accession>D3SMB1</accession>
<dbReference type="AlphaFoldDB" id="D3SMB1"/>
<dbReference type="Proteomes" id="UP000002043">
    <property type="component" value="Chromosome"/>
</dbReference>
<keyword evidence="5 7" id="KW-1133">Transmembrane helix</keyword>
<evidence type="ECO:0000256" key="5">
    <source>
        <dbReference type="ARBA" id="ARBA00022989"/>
    </source>
</evidence>
<comment type="similarity">
    <text evidence="2">Belongs to the GSP F family.</text>
</comment>
<dbReference type="eggNOG" id="COG1459">
    <property type="taxonomic scope" value="Bacteria"/>
</dbReference>
<organism evidence="9 10">
    <name type="scientific">Thermocrinis albus (strain DSM 14484 / JCM 11386 / HI 11/12)</name>
    <dbReference type="NCBI Taxonomy" id="638303"/>
    <lineage>
        <taxon>Bacteria</taxon>
        <taxon>Pseudomonadati</taxon>
        <taxon>Aquificota</taxon>
        <taxon>Aquificia</taxon>
        <taxon>Aquificales</taxon>
        <taxon>Aquificaceae</taxon>
        <taxon>Thermocrinis</taxon>
    </lineage>
</organism>
<gene>
    <name evidence="9" type="ordered locus">Thal_1259</name>
</gene>
<protein>
    <submittedName>
        <fullName evidence="9">Type II secretion system F domain protein</fullName>
    </submittedName>
</protein>
<dbReference type="InterPro" id="IPR003004">
    <property type="entry name" value="GspF/PilC"/>
</dbReference>
<dbReference type="STRING" id="638303.Thal_1259"/>
<dbReference type="RefSeq" id="WP_012992297.1">
    <property type="nucleotide sequence ID" value="NC_013894.1"/>
</dbReference>
<evidence type="ECO:0000313" key="10">
    <source>
        <dbReference type="Proteomes" id="UP000002043"/>
    </source>
</evidence>
<reference evidence="10" key="1">
    <citation type="journal article" date="2010" name="Stand. Genomic Sci.">
        <title>Complete genome sequence of Thermocrinis albus type strain (HI 11/12T).</title>
        <authorList>
            <person name="Wirth R."/>
            <person name="Sikorski J."/>
            <person name="Brambilla E."/>
            <person name="Misra M."/>
            <person name="Lapidus A."/>
            <person name="Copeland A."/>
            <person name="Nolan M."/>
            <person name="Lucas S."/>
            <person name="Chen F."/>
            <person name="Tice H."/>
            <person name="Cheng J.F."/>
            <person name="Han C."/>
            <person name="Detter J.C."/>
            <person name="Tapia R."/>
            <person name="Bruce D."/>
            <person name="Goodwin L."/>
            <person name="Pitluck S."/>
            <person name="Pati A."/>
            <person name="Anderson I."/>
            <person name="Ivanova N."/>
            <person name="Mavromatis K."/>
            <person name="Mikhailova N."/>
            <person name="Chen A."/>
            <person name="Palaniappan K."/>
            <person name="Bilek Y."/>
            <person name="Hader T."/>
            <person name="Land M."/>
            <person name="Hauser L."/>
            <person name="Chang Y.J."/>
            <person name="Jeffries C.D."/>
            <person name="Tindall B.J."/>
            <person name="Rohde M."/>
            <person name="Goker M."/>
            <person name="Bristow J."/>
            <person name="Eisen J.A."/>
            <person name="Markowitz V."/>
            <person name="Hugenholtz P."/>
            <person name="Kyrpides N.C."/>
            <person name="Klenk H.P."/>
        </authorList>
    </citation>
    <scope>NUCLEOTIDE SEQUENCE [LARGE SCALE GENOMIC DNA]</scope>
    <source>
        <strain evidence="10">DSM 14484 / JCM 11386 / HI 11/12</strain>
    </source>
</reference>
<evidence type="ECO:0000256" key="1">
    <source>
        <dbReference type="ARBA" id="ARBA00004651"/>
    </source>
</evidence>
<keyword evidence="4 7" id="KW-0812">Transmembrane</keyword>
<dbReference type="GO" id="GO:0005886">
    <property type="term" value="C:plasma membrane"/>
    <property type="evidence" value="ECO:0007669"/>
    <property type="project" value="UniProtKB-SubCell"/>
</dbReference>
<evidence type="ECO:0000256" key="7">
    <source>
        <dbReference type="SAM" id="Phobius"/>
    </source>
</evidence>
<feature type="domain" description="Type II secretion system protein GspF" evidence="8">
    <location>
        <begin position="59"/>
        <end position="178"/>
    </location>
</feature>
<keyword evidence="3" id="KW-1003">Cell membrane</keyword>
<feature type="domain" description="Type II secretion system protein GspF" evidence="8">
    <location>
        <begin position="253"/>
        <end position="375"/>
    </location>
</feature>
<dbReference type="Pfam" id="PF00482">
    <property type="entry name" value="T2SSF"/>
    <property type="match status" value="2"/>
</dbReference>
<dbReference type="HOGENOM" id="CLU_035032_0_1_0"/>
<sequence>MTFLYEGVDQSGNRRRGRISASSKEEAYRTLMEEGIRPIFLKKEGGRSFVSWEDLSLLLLQLSHMLRSGMPLAQAVESLALQEDKLSGPLLQIKESLEKGNAIPEAFASAGVFPSFLIEMLRAAERGENLEKILETAGQFLQRMGQIKAKAIGSLAYPLFVLALSFLSLVVSSQMVVPKIASVLKDMGKDLPLITKMVLLTSTVAFYGLLVFVGVILLFPFWRRWFSEERLGYLLLKLPFLGNFFYLVDVQRFASILAVTLSSGVALPRAVDLSIRTITNPYLKSRLRELPQEISKGKSLGVTLQETEVMPQLFINLVKTGEKSGDLERMLELCADIYQQRIEKLVSLWLRLIEPVAVLIMGVVVGLVVMSVLLPLTEVSTGVR</sequence>
<keyword evidence="10" id="KW-1185">Reference proteome</keyword>
<feature type="transmembrane region" description="Helical" evidence="7">
    <location>
        <begin position="348"/>
        <end position="374"/>
    </location>
</feature>
<evidence type="ECO:0000256" key="4">
    <source>
        <dbReference type="ARBA" id="ARBA00022692"/>
    </source>
</evidence>
<evidence type="ECO:0000256" key="6">
    <source>
        <dbReference type="ARBA" id="ARBA00023136"/>
    </source>
</evidence>
<comment type="subcellular location">
    <subcellularLocation>
        <location evidence="1">Cell membrane</location>
        <topology evidence="1">Multi-pass membrane protein</topology>
    </subcellularLocation>
</comment>
<dbReference type="InterPro" id="IPR018076">
    <property type="entry name" value="T2SS_GspF_dom"/>
</dbReference>
<evidence type="ECO:0000313" key="9">
    <source>
        <dbReference type="EMBL" id="ADC89891.1"/>
    </source>
</evidence>
<evidence type="ECO:0000259" key="8">
    <source>
        <dbReference type="Pfam" id="PF00482"/>
    </source>
</evidence>
<feature type="transmembrane region" description="Helical" evidence="7">
    <location>
        <begin position="197"/>
        <end position="219"/>
    </location>
</feature>
<evidence type="ECO:0000256" key="2">
    <source>
        <dbReference type="ARBA" id="ARBA00005745"/>
    </source>
</evidence>
<keyword evidence="6 7" id="KW-0472">Membrane</keyword>
<dbReference type="InterPro" id="IPR042094">
    <property type="entry name" value="T2SS_GspF_sf"/>
</dbReference>
<dbReference type="Gene3D" id="1.20.81.30">
    <property type="entry name" value="Type II secretion system (T2SS), domain F"/>
    <property type="match status" value="2"/>
</dbReference>
<dbReference type="EMBL" id="CP001931">
    <property type="protein sequence ID" value="ADC89891.1"/>
    <property type="molecule type" value="Genomic_DNA"/>
</dbReference>
<dbReference type="PANTHER" id="PTHR30012">
    <property type="entry name" value="GENERAL SECRETION PATHWAY PROTEIN"/>
    <property type="match status" value="1"/>
</dbReference>
<dbReference type="OrthoDB" id="9874at2"/>
<proteinExistence type="inferred from homology"/>
<dbReference type="PANTHER" id="PTHR30012:SF0">
    <property type="entry name" value="TYPE II SECRETION SYSTEM PROTEIN F-RELATED"/>
    <property type="match status" value="1"/>
</dbReference>